<accession>A0A6P7U0G3</accession>
<dbReference type="GO" id="GO:0004867">
    <property type="term" value="F:serine-type endopeptidase inhibitor activity"/>
    <property type="evidence" value="ECO:0007669"/>
    <property type="project" value="InterPro"/>
</dbReference>
<dbReference type="RefSeq" id="XP_029655027.1">
    <property type="nucleotide sequence ID" value="XM_029799167.1"/>
</dbReference>
<dbReference type="AlphaFoldDB" id="A0A6P7U0G3"/>
<protein>
    <submittedName>
        <fullName evidence="4">PI-stichotoxin-She2b-like</fullName>
    </submittedName>
</protein>
<dbReference type="SMART" id="SM00131">
    <property type="entry name" value="KU"/>
    <property type="match status" value="2"/>
</dbReference>
<keyword evidence="1" id="KW-1015">Disulfide bond</keyword>
<dbReference type="FunFam" id="4.10.410.10:FF:000020">
    <property type="entry name" value="Collagen, type VI, alpha 3"/>
    <property type="match status" value="1"/>
</dbReference>
<dbReference type="GO" id="GO:0005615">
    <property type="term" value="C:extracellular space"/>
    <property type="evidence" value="ECO:0007669"/>
    <property type="project" value="TreeGrafter"/>
</dbReference>
<dbReference type="InterPro" id="IPR050098">
    <property type="entry name" value="TFPI/VKTCI-like"/>
</dbReference>
<sequence length="100" mass="11526">MCLILPEKGSCSGYQLRWYYNIKTGDCKTFVYGGCKGNENNFKTLFSCRMTFADYGNCKGKVLRYYHKNGICHPFYYSGCGGNNNNFININECKKYCIDI</sequence>
<dbReference type="Gene3D" id="4.10.410.10">
    <property type="entry name" value="Pancreatic trypsin inhibitor Kunitz domain"/>
    <property type="match status" value="2"/>
</dbReference>
<dbReference type="PANTHER" id="PTHR10083">
    <property type="entry name" value="KUNITZ-TYPE PROTEASE INHIBITOR-RELATED"/>
    <property type="match status" value="1"/>
</dbReference>
<dbReference type="InterPro" id="IPR020901">
    <property type="entry name" value="Prtase_inh_Kunz-CS"/>
</dbReference>
<gene>
    <name evidence="4" type="primary">LOC115228611</name>
</gene>
<keyword evidence="3" id="KW-1185">Reference proteome</keyword>
<evidence type="ECO:0000256" key="1">
    <source>
        <dbReference type="ARBA" id="ARBA00023157"/>
    </source>
</evidence>
<evidence type="ECO:0000259" key="2">
    <source>
        <dbReference type="PROSITE" id="PS50279"/>
    </source>
</evidence>
<evidence type="ECO:0000313" key="3">
    <source>
        <dbReference type="Proteomes" id="UP000515154"/>
    </source>
</evidence>
<dbReference type="PRINTS" id="PR00759">
    <property type="entry name" value="BASICPTASE"/>
</dbReference>
<dbReference type="PANTHER" id="PTHR10083:SF374">
    <property type="entry name" value="BPTI_KUNITZ INHIBITOR DOMAIN-CONTAINING PROTEIN"/>
    <property type="match status" value="1"/>
</dbReference>
<dbReference type="SUPFAM" id="SSF57362">
    <property type="entry name" value="BPTI-like"/>
    <property type="match status" value="2"/>
</dbReference>
<dbReference type="Proteomes" id="UP000515154">
    <property type="component" value="Unplaced"/>
</dbReference>
<proteinExistence type="predicted"/>
<organism evidence="3 4">
    <name type="scientific">Octopus sinensis</name>
    <name type="common">East Asian common octopus</name>
    <dbReference type="NCBI Taxonomy" id="2607531"/>
    <lineage>
        <taxon>Eukaryota</taxon>
        <taxon>Metazoa</taxon>
        <taxon>Spiralia</taxon>
        <taxon>Lophotrochozoa</taxon>
        <taxon>Mollusca</taxon>
        <taxon>Cephalopoda</taxon>
        <taxon>Coleoidea</taxon>
        <taxon>Octopodiformes</taxon>
        <taxon>Octopoda</taxon>
        <taxon>Incirrata</taxon>
        <taxon>Octopodidae</taxon>
        <taxon>Octopus</taxon>
    </lineage>
</organism>
<dbReference type="InterPro" id="IPR002223">
    <property type="entry name" value="Kunitz_BPTI"/>
</dbReference>
<dbReference type="InterPro" id="IPR036880">
    <property type="entry name" value="Kunitz_BPTI_sf"/>
</dbReference>
<feature type="domain" description="BPTI/Kunitz inhibitor" evidence="2">
    <location>
        <begin position="48"/>
        <end position="97"/>
    </location>
</feature>
<feature type="domain" description="BPTI/Kunitz inhibitor" evidence="2">
    <location>
        <begin position="2"/>
        <end position="52"/>
    </location>
</feature>
<dbReference type="KEGG" id="osn:115228611"/>
<evidence type="ECO:0000313" key="4">
    <source>
        <dbReference type="RefSeq" id="XP_029655027.1"/>
    </source>
</evidence>
<dbReference type="Pfam" id="PF00014">
    <property type="entry name" value="Kunitz_BPTI"/>
    <property type="match status" value="2"/>
</dbReference>
<dbReference type="PROSITE" id="PS50279">
    <property type="entry name" value="BPTI_KUNITZ_2"/>
    <property type="match status" value="2"/>
</dbReference>
<dbReference type="PROSITE" id="PS00280">
    <property type="entry name" value="BPTI_KUNITZ_1"/>
    <property type="match status" value="2"/>
</dbReference>
<reference evidence="4" key="1">
    <citation type="submission" date="2025-08" db="UniProtKB">
        <authorList>
            <consortium name="RefSeq"/>
        </authorList>
    </citation>
    <scope>IDENTIFICATION</scope>
</reference>
<dbReference type="CDD" id="cd00109">
    <property type="entry name" value="Kunitz-type"/>
    <property type="match status" value="1"/>
</dbReference>
<name>A0A6P7U0G3_9MOLL</name>